<reference evidence="5" key="1">
    <citation type="submission" date="2017-11" db="EMBL/GenBank/DDBJ databases">
        <title>Genome sequence of Pantoea sp. MSR2.</title>
        <authorList>
            <person name="Nascimento F.X."/>
        </authorList>
    </citation>
    <scope>NUCLEOTIDE SEQUENCE [LARGE SCALE GENOMIC DNA]</scope>
    <source>
        <strain evidence="5">MSR2</strain>
        <plasmid evidence="5">pmsr2a</plasmid>
    </source>
</reference>
<dbReference type="Proteomes" id="UP000424872">
    <property type="component" value="Plasmid pMSR2A"/>
</dbReference>
<dbReference type="AlphaFoldDB" id="A0AAP9HA66"/>
<dbReference type="PANTHER" id="PTHR37828">
    <property type="entry name" value="GSR2449 PROTEIN"/>
    <property type="match status" value="1"/>
</dbReference>
<dbReference type="Gene3D" id="3.30.70.1060">
    <property type="entry name" value="Dimeric alpha+beta barrel"/>
    <property type="match status" value="1"/>
</dbReference>
<protein>
    <submittedName>
        <fullName evidence="3">YciI family protein</fullName>
    </submittedName>
</protein>
<organism evidence="4 5">
    <name type="scientific">Pantoea phytobeneficialis</name>
    <dbReference type="NCBI Taxonomy" id="2052056"/>
    <lineage>
        <taxon>Bacteria</taxon>
        <taxon>Pseudomonadati</taxon>
        <taxon>Pseudomonadota</taxon>
        <taxon>Gammaproteobacteria</taxon>
        <taxon>Enterobacterales</taxon>
        <taxon>Erwiniaceae</taxon>
        <taxon>Pantoea</taxon>
    </lineage>
</organism>
<geneLocation type="plasmid" evidence="5">
    <name>pmsr2a</name>
</geneLocation>
<dbReference type="Pfam" id="PF03795">
    <property type="entry name" value="YCII"/>
    <property type="match status" value="1"/>
</dbReference>
<dbReference type="EMBL" id="JAUOOM010000007">
    <property type="protein sequence ID" value="MDO6406759.1"/>
    <property type="molecule type" value="Genomic_DNA"/>
</dbReference>
<evidence type="ECO:0000313" key="3">
    <source>
        <dbReference type="EMBL" id="MDO6406759.1"/>
    </source>
</evidence>
<evidence type="ECO:0000313" key="6">
    <source>
        <dbReference type="Proteomes" id="UP001171299"/>
    </source>
</evidence>
<keyword evidence="4" id="KW-0614">Plasmid</keyword>
<geneLocation type="plasmid" evidence="4">
    <name>pMSR2A</name>
</geneLocation>
<accession>A0AAP9HA66</accession>
<dbReference type="SUPFAM" id="SSF54909">
    <property type="entry name" value="Dimeric alpha+beta barrel"/>
    <property type="match status" value="1"/>
</dbReference>
<reference evidence="3" key="3">
    <citation type="submission" date="2023-07" db="EMBL/GenBank/DDBJ databases">
        <title>The extreme plant-growth-promoting properties of Pantoea phytobeneficialis PF55 revealed by functional and genomic analysis.</title>
        <authorList>
            <person name="Nascimento F.X."/>
            <person name="Marcio R.J."/>
        </authorList>
    </citation>
    <scope>NUCLEOTIDE SEQUENCE</scope>
    <source>
        <strain evidence="3">PF55</strain>
    </source>
</reference>
<name>A0AAP9HA66_9GAMM</name>
<dbReference type="EMBL" id="CP024637">
    <property type="protein sequence ID" value="QGR09287.1"/>
    <property type="molecule type" value="Genomic_DNA"/>
</dbReference>
<evidence type="ECO:0000256" key="1">
    <source>
        <dbReference type="ARBA" id="ARBA00007689"/>
    </source>
</evidence>
<dbReference type="InterPro" id="IPR005545">
    <property type="entry name" value="YCII"/>
</dbReference>
<comment type="similarity">
    <text evidence="1">Belongs to the YciI family.</text>
</comment>
<sequence>MSIYIVRMDHPAGPEWNSFVREHVVYLKDLIKQGKLIASGPLKQTPLRAGFLIFNADSREEVSKLVNADPFARENLIAQLDIQEWDPLFGQLTALSSRVTASELQDLVD</sequence>
<keyword evidence="6" id="KW-1185">Reference proteome</keyword>
<proteinExistence type="inferred from homology"/>
<gene>
    <name evidence="4" type="ORF">CTZ24_22845</name>
    <name evidence="3" type="ORF">Q3404_09230</name>
</gene>
<dbReference type="Proteomes" id="UP001171299">
    <property type="component" value="Unassembled WGS sequence"/>
</dbReference>
<dbReference type="InterPro" id="IPR011008">
    <property type="entry name" value="Dimeric_a/b-barrel"/>
</dbReference>
<evidence type="ECO:0000313" key="4">
    <source>
        <dbReference type="EMBL" id="QGR09287.1"/>
    </source>
</evidence>
<dbReference type="PANTHER" id="PTHR37828:SF1">
    <property type="entry name" value="YCII-RELATED DOMAIN-CONTAINING PROTEIN"/>
    <property type="match status" value="1"/>
</dbReference>
<evidence type="ECO:0000259" key="2">
    <source>
        <dbReference type="Pfam" id="PF03795"/>
    </source>
</evidence>
<dbReference type="KEGG" id="ppho:CTZ24_22845"/>
<evidence type="ECO:0000313" key="5">
    <source>
        <dbReference type="Proteomes" id="UP000424872"/>
    </source>
</evidence>
<dbReference type="RefSeq" id="WP_208725901.1">
    <property type="nucleotide sequence ID" value="NZ_CP024637.1"/>
</dbReference>
<reference evidence="4" key="2">
    <citation type="journal article" date="2020" name="Environ. Microbiol.">
        <title>The extreme plant-growth-promoting properties of Pantoea phytobeneficialis MSR2 revealed by functional and genomic analysis.</title>
        <authorList>
            <person name="Nascimento F.X."/>
            <person name="Hernandez A.G."/>
            <person name="Glick B.R."/>
            <person name="Rossi M.J."/>
        </authorList>
    </citation>
    <scope>NUCLEOTIDE SEQUENCE</scope>
    <source>
        <strain evidence="4">MSR2</strain>
    </source>
</reference>
<feature type="domain" description="YCII-related" evidence="2">
    <location>
        <begin position="3"/>
        <end position="85"/>
    </location>
</feature>